<protein>
    <submittedName>
        <fullName evidence="3">Uncharacterized protein</fullName>
    </submittedName>
</protein>
<gene>
    <name evidence="3" type="ORF">CROQUDRAFT_85478</name>
</gene>
<dbReference type="Proteomes" id="UP000886653">
    <property type="component" value="Unassembled WGS sequence"/>
</dbReference>
<feature type="signal peptide" evidence="2">
    <location>
        <begin position="1"/>
        <end position="18"/>
    </location>
</feature>
<feature type="chain" id="PRO_5040165166" evidence="2">
    <location>
        <begin position="19"/>
        <end position="342"/>
    </location>
</feature>
<keyword evidence="4" id="KW-1185">Reference proteome</keyword>
<dbReference type="AlphaFoldDB" id="A0A9P6NVI9"/>
<comment type="caution">
    <text evidence="3">The sequence shown here is derived from an EMBL/GenBank/DDBJ whole genome shotgun (WGS) entry which is preliminary data.</text>
</comment>
<evidence type="ECO:0000313" key="4">
    <source>
        <dbReference type="Proteomes" id="UP000886653"/>
    </source>
</evidence>
<evidence type="ECO:0000313" key="3">
    <source>
        <dbReference type="EMBL" id="KAG0152397.1"/>
    </source>
</evidence>
<name>A0A9P6NVI9_9BASI</name>
<sequence length="342" mass="36857">MRCSIAFIAAAIAVTVLASHESNYKVMARYDLLFDSTVVALRRKLCTPSQFPDFLQLTAYALGSFSKMKDETDMKCFGGGPGCGGQMSFVANQGFQQVSTIVTVQNIQQVGTFPAIPSIPPIAQQGWAGCGQGFSFFASSLSAFALAFQQTQIAQAQLVQSFFNISRLFSLIIQQIQGFAQWGSVDPFMSQIGPIYGHIFQLIQGLLAAINSVCGLPTFIALVGRIRPKPHVLRHLRPAVRTHAEQLFKQPNSRSPKPNRSPSVHSAASLALPPSTLVSPLRAAVSRAPLPPAPLPRSHSPTPTIVSAVPAAFKVKAKVLSLPPPRILQPPTLCRLATFQIL</sequence>
<dbReference type="EMBL" id="MU167208">
    <property type="protein sequence ID" value="KAG0152397.1"/>
    <property type="molecule type" value="Genomic_DNA"/>
</dbReference>
<feature type="compositionally biased region" description="Low complexity" evidence="1">
    <location>
        <begin position="251"/>
        <end position="263"/>
    </location>
</feature>
<evidence type="ECO:0000256" key="1">
    <source>
        <dbReference type="SAM" id="MobiDB-lite"/>
    </source>
</evidence>
<evidence type="ECO:0000256" key="2">
    <source>
        <dbReference type="SAM" id="SignalP"/>
    </source>
</evidence>
<accession>A0A9P6NVI9</accession>
<reference evidence="3" key="1">
    <citation type="submission" date="2013-11" db="EMBL/GenBank/DDBJ databases">
        <title>Genome sequence of the fusiform rust pathogen reveals effectors for host alternation and coevolution with pine.</title>
        <authorList>
            <consortium name="DOE Joint Genome Institute"/>
            <person name="Smith K."/>
            <person name="Pendleton A."/>
            <person name="Kubisiak T."/>
            <person name="Anderson C."/>
            <person name="Salamov A."/>
            <person name="Aerts A."/>
            <person name="Riley R."/>
            <person name="Clum A."/>
            <person name="Lindquist E."/>
            <person name="Ence D."/>
            <person name="Campbell M."/>
            <person name="Kronenberg Z."/>
            <person name="Feau N."/>
            <person name="Dhillon B."/>
            <person name="Hamelin R."/>
            <person name="Burleigh J."/>
            <person name="Smith J."/>
            <person name="Yandell M."/>
            <person name="Nelson C."/>
            <person name="Grigoriev I."/>
            <person name="Davis J."/>
        </authorList>
    </citation>
    <scope>NUCLEOTIDE SEQUENCE</scope>
    <source>
        <strain evidence="3">G11</strain>
    </source>
</reference>
<proteinExistence type="predicted"/>
<feature type="region of interest" description="Disordered" evidence="1">
    <location>
        <begin position="246"/>
        <end position="267"/>
    </location>
</feature>
<organism evidence="3 4">
    <name type="scientific">Cronartium quercuum f. sp. fusiforme G11</name>
    <dbReference type="NCBI Taxonomy" id="708437"/>
    <lineage>
        <taxon>Eukaryota</taxon>
        <taxon>Fungi</taxon>
        <taxon>Dikarya</taxon>
        <taxon>Basidiomycota</taxon>
        <taxon>Pucciniomycotina</taxon>
        <taxon>Pucciniomycetes</taxon>
        <taxon>Pucciniales</taxon>
        <taxon>Coleosporiaceae</taxon>
        <taxon>Cronartium</taxon>
    </lineage>
</organism>
<keyword evidence="2" id="KW-0732">Signal</keyword>